<name>A0A139AZ94_GONPJ</name>
<evidence type="ECO:0000313" key="4">
    <source>
        <dbReference type="EMBL" id="KXS22051.1"/>
    </source>
</evidence>
<accession>A0A139AZ94</accession>
<feature type="compositionally biased region" description="Polar residues" evidence="2">
    <location>
        <begin position="526"/>
        <end position="538"/>
    </location>
</feature>
<reference evidence="4 5" key="1">
    <citation type="journal article" date="2015" name="Genome Biol. Evol.">
        <title>Phylogenomic analyses indicate that early fungi evolved digesting cell walls of algal ancestors of land plants.</title>
        <authorList>
            <person name="Chang Y."/>
            <person name="Wang S."/>
            <person name="Sekimoto S."/>
            <person name="Aerts A.L."/>
            <person name="Choi C."/>
            <person name="Clum A."/>
            <person name="LaButti K.M."/>
            <person name="Lindquist E.A."/>
            <person name="Yee Ngan C."/>
            <person name="Ohm R.A."/>
            <person name="Salamov A.A."/>
            <person name="Grigoriev I.V."/>
            <person name="Spatafora J.W."/>
            <person name="Berbee M.L."/>
        </authorList>
    </citation>
    <scope>NUCLEOTIDE SEQUENCE [LARGE SCALE GENOMIC DNA]</scope>
    <source>
        <strain evidence="4 5">JEL478</strain>
    </source>
</reference>
<feature type="region of interest" description="Disordered" evidence="2">
    <location>
        <begin position="942"/>
        <end position="968"/>
    </location>
</feature>
<dbReference type="GO" id="GO:0008270">
    <property type="term" value="F:zinc ion binding"/>
    <property type="evidence" value="ECO:0007669"/>
    <property type="project" value="UniProtKB-KW"/>
</dbReference>
<dbReference type="SMART" id="SM00355">
    <property type="entry name" value="ZnF_C2H2"/>
    <property type="match status" value="2"/>
</dbReference>
<feature type="compositionally biased region" description="Basic and acidic residues" evidence="2">
    <location>
        <begin position="851"/>
        <end position="862"/>
    </location>
</feature>
<feature type="region of interest" description="Disordered" evidence="2">
    <location>
        <begin position="421"/>
        <end position="465"/>
    </location>
</feature>
<evidence type="ECO:0000313" key="5">
    <source>
        <dbReference type="Proteomes" id="UP000070544"/>
    </source>
</evidence>
<proteinExistence type="predicted"/>
<dbReference type="PROSITE" id="PS00028">
    <property type="entry name" value="ZINC_FINGER_C2H2_1"/>
    <property type="match status" value="2"/>
</dbReference>
<feature type="region of interest" description="Disordered" evidence="2">
    <location>
        <begin position="982"/>
        <end position="1080"/>
    </location>
</feature>
<feature type="region of interest" description="Disordered" evidence="2">
    <location>
        <begin position="159"/>
        <end position="220"/>
    </location>
</feature>
<feature type="region of interest" description="Disordered" evidence="2">
    <location>
        <begin position="793"/>
        <end position="889"/>
    </location>
</feature>
<gene>
    <name evidence="4" type="ORF">M427DRAFT_162892</name>
</gene>
<feature type="compositionally biased region" description="Basic and acidic residues" evidence="2">
    <location>
        <begin position="951"/>
        <end position="968"/>
    </location>
</feature>
<keyword evidence="1" id="KW-0862">Zinc</keyword>
<organism evidence="4 5">
    <name type="scientific">Gonapodya prolifera (strain JEL478)</name>
    <name type="common">Monoblepharis prolifera</name>
    <dbReference type="NCBI Taxonomy" id="1344416"/>
    <lineage>
        <taxon>Eukaryota</taxon>
        <taxon>Fungi</taxon>
        <taxon>Fungi incertae sedis</taxon>
        <taxon>Chytridiomycota</taxon>
        <taxon>Chytridiomycota incertae sedis</taxon>
        <taxon>Monoblepharidomycetes</taxon>
        <taxon>Monoblepharidales</taxon>
        <taxon>Gonapodyaceae</taxon>
        <taxon>Gonapodya</taxon>
    </lineage>
</organism>
<feature type="compositionally biased region" description="Low complexity" evidence="2">
    <location>
        <begin position="677"/>
        <end position="707"/>
    </location>
</feature>
<dbReference type="EMBL" id="KQ965731">
    <property type="protein sequence ID" value="KXS22051.1"/>
    <property type="molecule type" value="Genomic_DNA"/>
</dbReference>
<feature type="compositionally biased region" description="Pro residues" evidence="2">
    <location>
        <begin position="317"/>
        <end position="338"/>
    </location>
</feature>
<evidence type="ECO:0000256" key="2">
    <source>
        <dbReference type="SAM" id="MobiDB-lite"/>
    </source>
</evidence>
<dbReference type="InterPro" id="IPR013087">
    <property type="entry name" value="Znf_C2H2_type"/>
</dbReference>
<feature type="region of interest" description="Disordered" evidence="2">
    <location>
        <begin position="383"/>
        <end position="402"/>
    </location>
</feature>
<feature type="region of interest" description="Disordered" evidence="2">
    <location>
        <begin position="564"/>
        <end position="759"/>
    </location>
</feature>
<keyword evidence="1" id="KW-0479">Metal-binding</keyword>
<feature type="compositionally biased region" description="Pro residues" evidence="2">
    <location>
        <begin position="286"/>
        <end position="306"/>
    </location>
</feature>
<keyword evidence="1" id="KW-0863">Zinc-finger</keyword>
<feature type="region of interest" description="Disordered" evidence="2">
    <location>
        <begin position="102"/>
        <end position="123"/>
    </location>
</feature>
<feature type="compositionally biased region" description="Basic and acidic residues" evidence="2">
    <location>
        <begin position="1007"/>
        <end position="1033"/>
    </location>
</feature>
<feature type="domain" description="C2H2-type" evidence="3">
    <location>
        <begin position="765"/>
        <end position="794"/>
    </location>
</feature>
<dbReference type="PROSITE" id="PS50157">
    <property type="entry name" value="ZINC_FINGER_C2H2_2"/>
    <property type="match status" value="2"/>
</dbReference>
<feature type="compositionally biased region" description="Low complexity" evidence="2">
    <location>
        <begin position="163"/>
        <end position="172"/>
    </location>
</feature>
<feature type="compositionally biased region" description="Low complexity" evidence="2">
    <location>
        <begin position="1068"/>
        <end position="1079"/>
    </location>
</feature>
<feature type="compositionally biased region" description="Basic and acidic residues" evidence="2">
    <location>
        <begin position="434"/>
        <end position="451"/>
    </location>
</feature>
<sequence length="1117" mass="118271">MSTPALSLIDNSVVPFDFTHSSSLSLRSLLSLARMDSLSFHSINSIDSHHTSSSRSLKLSTPLVSPDSSRDSRDTRPYALPRGRRRPWLRSSQDFAVMDRSSLTDSNTINSAPPPSAPTHLESLDTSLTPALSPASSFISSPAFEESPEPALCGIVQGELRRSPSPNSPRSPTLLEPGKSEFDRSSESSGNVDGTSVLTFDRSAPSRLPRESATDSMTTDRCGYSELSCLTWTGTADQRFALALGGLVGLGSGSLAGFPELKSDIQAYGQLSDASKSTGAAGLIPSLPPAPSPLPPPSPAYPPFPVAPTNHSATPPLANPVPFSTPPPAQPHLPPTSPPTDGRLSLFPRRPARTRPRASSDATRPASRFLMSVHASAPPFVAPARRRLSRPPRPVVRRANSAEAELGGSWAFALSRDLEDTTEADVEEDDSGEESGREKVGLRRADRRRGAAGDGTGAASPGGVATDGIAGGMTKVFDCPYPECVKWFYGQAQLRAHTKAHEDRGEVLVETDGSASESEDGDSRARTGTSQGSETWSIAGSGGIGGKRHKVMWKMVAMESLTEQEMDEDVEEMRKGVRVSGDVDGGVERSETKGATEKGSGSAANVGMMKENEVARPGKGGKDHKESKERREAPRKGEAVDGVDGKRKAAGKENGGGEAKDTSGSSSSGSGSGSGSGTTSTDASSTTTSSTKSASTSSSNSASTTRSSARRVPTRNRPTASPAGDRSESSDEETEPRRSRRKSGGPFEEESEDGTLLVNGIDNFPRCAERGCGKWFYSRASLKSHMRNHHGIEDADSLIPPAPSPLSVAIAGVAGLSERHRSPSKKSGAPRSTGRGKKEDDASSDEAEGVEDSRETEGRKENLNSMRGQKKKVKGRRGDGPEQVPLEGEGVAALVVKTEEGVSDDVKGLVKHLELENGNGDGDAIMKDVDVDKEVLSHEVEMTVVNDTDQSDVHRSQDDEFDKDGDAKVRVLDESILVQFPMEVDTVPDGNNSGRVGGGSGSSTTPGKKDKGKSKSKEARESRDRGKVVRDDSGNGIDSSGKIKPERAKGQNTVSVTGKPLTHRKTLSATAGSGATTRRNSMLVEVHNTGARTIPKDDTFETLDEFPRCHHPGCEKW</sequence>
<feature type="domain" description="C2H2-type" evidence="3">
    <location>
        <begin position="477"/>
        <end position="506"/>
    </location>
</feature>
<evidence type="ECO:0000259" key="3">
    <source>
        <dbReference type="PROSITE" id="PS50157"/>
    </source>
</evidence>
<feature type="compositionally biased region" description="Polar residues" evidence="2">
    <location>
        <begin position="102"/>
        <end position="111"/>
    </location>
</feature>
<keyword evidence="5" id="KW-1185">Reference proteome</keyword>
<protein>
    <recommendedName>
        <fullName evidence="3">C2H2-type domain-containing protein</fullName>
    </recommendedName>
</protein>
<feature type="region of interest" description="Disordered" evidence="2">
    <location>
        <begin position="47"/>
        <end position="85"/>
    </location>
</feature>
<feature type="compositionally biased region" description="Basic and acidic residues" evidence="2">
    <location>
        <begin position="610"/>
        <end position="651"/>
    </location>
</feature>
<feature type="compositionally biased region" description="Acidic residues" evidence="2">
    <location>
        <begin position="421"/>
        <end position="433"/>
    </location>
</feature>
<dbReference type="Proteomes" id="UP000070544">
    <property type="component" value="Unassembled WGS sequence"/>
</dbReference>
<feature type="compositionally biased region" description="Polar residues" evidence="2">
    <location>
        <begin position="187"/>
        <end position="198"/>
    </location>
</feature>
<evidence type="ECO:0000256" key="1">
    <source>
        <dbReference type="PROSITE-ProRule" id="PRU00042"/>
    </source>
</evidence>
<feature type="compositionally biased region" description="Basic and acidic residues" evidence="2">
    <location>
        <begin position="586"/>
        <end position="596"/>
    </location>
</feature>
<feature type="region of interest" description="Disordered" evidence="2">
    <location>
        <begin position="276"/>
        <end position="366"/>
    </location>
</feature>
<dbReference type="AlphaFoldDB" id="A0A139AZ94"/>
<feature type="compositionally biased region" description="Low complexity" evidence="2">
    <location>
        <begin position="47"/>
        <end position="61"/>
    </location>
</feature>
<feature type="region of interest" description="Disordered" evidence="2">
    <location>
        <begin position="509"/>
        <end position="545"/>
    </location>
</feature>